<dbReference type="AlphaFoldDB" id="W6ZHJ6"/>
<dbReference type="GeneID" id="19122276"/>
<protein>
    <submittedName>
        <fullName evidence="2">Uncharacterized protein</fullName>
    </submittedName>
</protein>
<dbReference type="EMBL" id="KI963932">
    <property type="protein sequence ID" value="EUC49398.1"/>
    <property type="molecule type" value="Genomic_DNA"/>
</dbReference>
<feature type="region of interest" description="Disordered" evidence="1">
    <location>
        <begin position="98"/>
        <end position="127"/>
    </location>
</feature>
<evidence type="ECO:0000313" key="2">
    <source>
        <dbReference type="EMBL" id="EUC49398.1"/>
    </source>
</evidence>
<name>W6ZHJ6_COCMI</name>
<dbReference type="OrthoDB" id="10520358at2759"/>
<accession>W6ZHJ6</accession>
<gene>
    <name evidence="2" type="ORF">COCMIDRAFT_33243</name>
</gene>
<proteinExistence type="predicted"/>
<organism evidence="2 3">
    <name type="scientific">Bipolaris oryzae ATCC 44560</name>
    <dbReference type="NCBI Taxonomy" id="930090"/>
    <lineage>
        <taxon>Eukaryota</taxon>
        <taxon>Fungi</taxon>
        <taxon>Dikarya</taxon>
        <taxon>Ascomycota</taxon>
        <taxon>Pezizomycotina</taxon>
        <taxon>Dothideomycetes</taxon>
        <taxon>Pleosporomycetidae</taxon>
        <taxon>Pleosporales</taxon>
        <taxon>Pleosporineae</taxon>
        <taxon>Pleosporaceae</taxon>
        <taxon>Bipolaris</taxon>
    </lineage>
</organism>
<dbReference type="HOGENOM" id="CLU_117265_0_0_1"/>
<keyword evidence="3" id="KW-1185">Reference proteome</keyword>
<sequence length="141" mass="14366">MGVTRGFGGFPAGASALPAMPGVPARAGGQRPGAVTWPGHGRGRRDDYGRGRVRPLTPVSPCVRTRRGPSDVGLCLPSDTERAQHQHCGGAYACAGETGESSAKTGGGAGAREPLGRKRHGSPACEQQPCICSGLLHQGVD</sequence>
<dbReference type="Proteomes" id="UP000054032">
    <property type="component" value="Unassembled WGS sequence"/>
</dbReference>
<evidence type="ECO:0000313" key="3">
    <source>
        <dbReference type="Proteomes" id="UP000054032"/>
    </source>
</evidence>
<feature type="region of interest" description="Disordered" evidence="1">
    <location>
        <begin position="25"/>
        <end position="70"/>
    </location>
</feature>
<dbReference type="RefSeq" id="XP_007684083.1">
    <property type="nucleotide sequence ID" value="XM_007685893.1"/>
</dbReference>
<dbReference type="KEGG" id="bor:COCMIDRAFT_33243"/>
<evidence type="ECO:0000256" key="1">
    <source>
        <dbReference type="SAM" id="MobiDB-lite"/>
    </source>
</evidence>
<reference evidence="2 3" key="1">
    <citation type="journal article" date="2013" name="PLoS Genet.">
        <title>Comparative genome structure, secondary metabolite, and effector coding capacity across Cochliobolus pathogens.</title>
        <authorList>
            <person name="Condon B.J."/>
            <person name="Leng Y."/>
            <person name="Wu D."/>
            <person name="Bushley K.E."/>
            <person name="Ohm R.A."/>
            <person name="Otillar R."/>
            <person name="Martin J."/>
            <person name="Schackwitz W."/>
            <person name="Grimwood J."/>
            <person name="MohdZainudin N."/>
            <person name="Xue C."/>
            <person name="Wang R."/>
            <person name="Manning V.A."/>
            <person name="Dhillon B."/>
            <person name="Tu Z.J."/>
            <person name="Steffenson B.J."/>
            <person name="Salamov A."/>
            <person name="Sun H."/>
            <person name="Lowry S."/>
            <person name="LaButti K."/>
            <person name="Han J."/>
            <person name="Copeland A."/>
            <person name="Lindquist E."/>
            <person name="Barry K."/>
            <person name="Schmutz J."/>
            <person name="Baker S.E."/>
            <person name="Ciuffetti L.M."/>
            <person name="Grigoriev I.V."/>
            <person name="Zhong S."/>
            <person name="Turgeon B.G."/>
        </authorList>
    </citation>
    <scope>NUCLEOTIDE SEQUENCE [LARGE SCALE GENOMIC DNA]</scope>
    <source>
        <strain evidence="2 3">ATCC 44560</strain>
    </source>
</reference>